<keyword evidence="4" id="KW-0699">rRNA-binding</keyword>
<evidence type="ECO:0000313" key="6">
    <source>
        <dbReference type="EMBL" id="PIP17078.1"/>
    </source>
</evidence>
<comment type="similarity">
    <text evidence="1 4 5">Belongs to the bacterial ribosomal protein bS18 family.</text>
</comment>
<dbReference type="HAMAP" id="MF_00270">
    <property type="entry name" value="Ribosomal_bS18"/>
    <property type="match status" value="1"/>
</dbReference>
<accession>A0A2G9YCW8</accession>
<evidence type="ECO:0000256" key="5">
    <source>
        <dbReference type="RuleBase" id="RU003910"/>
    </source>
</evidence>
<dbReference type="PANTHER" id="PTHR13479:SF40">
    <property type="entry name" value="SMALL RIBOSOMAL SUBUNIT PROTEIN BS18M"/>
    <property type="match status" value="1"/>
</dbReference>
<dbReference type="Gene3D" id="4.10.640.10">
    <property type="entry name" value="Ribosomal protein S18"/>
    <property type="match status" value="1"/>
</dbReference>
<dbReference type="Proteomes" id="UP000231480">
    <property type="component" value="Unassembled WGS sequence"/>
</dbReference>
<proteinExistence type="inferred from homology"/>
<dbReference type="GO" id="GO:0003735">
    <property type="term" value="F:structural constituent of ribosome"/>
    <property type="evidence" value="ECO:0007669"/>
    <property type="project" value="InterPro"/>
</dbReference>
<dbReference type="GO" id="GO:0006412">
    <property type="term" value="P:translation"/>
    <property type="evidence" value="ECO:0007669"/>
    <property type="project" value="UniProtKB-UniRule"/>
</dbReference>
<dbReference type="EMBL" id="PCRH01000041">
    <property type="protein sequence ID" value="PIP17078.1"/>
    <property type="molecule type" value="Genomic_DNA"/>
</dbReference>
<dbReference type="SUPFAM" id="SSF46911">
    <property type="entry name" value="Ribosomal protein S18"/>
    <property type="match status" value="1"/>
</dbReference>
<dbReference type="NCBIfam" id="TIGR00165">
    <property type="entry name" value="S18"/>
    <property type="match status" value="1"/>
</dbReference>
<reference evidence="6 7" key="1">
    <citation type="submission" date="2017-09" db="EMBL/GenBank/DDBJ databases">
        <title>Depth-based differentiation of microbial function through sediment-hosted aquifers and enrichment of novel symbionts in the deep terrestrial subsurface.</title>
        <authorList>
            <person name="Probst A.J."/>
            <person name="Ladd B."/>
            <person name="Jarett J.K."/>
            <person name="Geller-Mcgrath D.E."/>
            <person name="Sieber C.M."/>
            <person name="Emerson J.B."/>
            <person name="Anantharaman K."/>
            <person name="Thomas B.C."/>
            <person name="Malmstrom R."/>
            <person name="Stieglmeier M."/>
            <person name="Klingl A."/>
            <person name="Woyke T."/>
            <person name="Ryan C.M."/>
            <person name="Banfield J.F."/>
        </authorList>
    </citation>
    <scope>NUCLEOTIDE SEQUENCE [LARGE SCALE GENOMIC DNA]</scope>
    <source>
        <strain evidence="6">CG23_combo_of_CG06-09_8_20_14_all_37_13</strain>
    </source>
</reference>
<evidence type="ECO:0000256" key="1">
    <source>
        <dbReference type="ARBA" id="ARBA00005589"/>
    </source>
</evidence>
<dbReference type="InterPro" id="IPR001648">
    <property type="entry name" value="Ribosomal_bS18"/>
</dbReference>
<comment type="subunit">
    <text evidence="4">Part of the 30S ribosomal subunit. Forms a tight heterodimer with protein bS6.</text>
</comment>
<dbReference type="AlphaFoldDB" id="A0A2G9YCW8"/>
<evidence type="ECO:0000256" key="3">
    <source>
        <dbReference type="ARBA" id="ARBA00023274"/>
    </source>
</evidence>
<dbReference type="PRINTS" id="PR00974">
    <property type="entry name" value="RIBOSOMALS18"/>
</dbReference>
<dbReference type="GO" id="GO:0070181">
    <property type="term" value="F:small ribosomal subunit rRNA binding"/>
    <property type="evidence" value="ECO:0007669"/>
    <property type="project" value="TreeGrafter"/>
</dbReference>
<protein>
    <recommendedName>
        <fullName evidence="4">Small ribosomal subunit protein bS18</fullName>
    </recommendedName>
</protein>
<comment type="function">
    <text evidence="4">Binds as a heterodimer with protein bS6 to the central domain of the 16S rRNA, where it helps stabilize the platform of the 30S subunit.</text>
</comment>
<evidence type="ECO:0000313" key="7">
    <source>
        <dbReference type="Proteomes" id="UP000231480"/>
    </source>
</evidence>
<evidence type="ECO:0000256" key="2">
    <source>
        <dbReference type="ARBA" id="ARBA00022980"/>
    </source>
</evidence>
<keyword evidence="2 4" id="KW-0689">Ribosomal protein</keyword>
<evidence type="ECO:0000256" key="4">
    <source>
        <dbReference type="HAMAP-Rule" id="MF_00270"/>
    </source>
</evidence>
<keyword evidence="3 4" id="KW-0687">Ribonucleoprotein</keyword>
<keyword evidence="4" id="KW-0694">RNA-binding</keyword>
<name>A0A2G9YCW8_9BACT</name>
<dbReference type="Pfam" id="PF01084">
    <property type="entry name" value="Ribosomal_S18"/>
    <property type="match status" value="1"/>
</dbReference>
<organism evidence="6 7">
    <name type="scientific">Candidatus Portnoybacteria bacterium CG23_combo_of_CG06-09_8_20_14_all_37_13</name>
    <dbReference type="NCBI Taxonomy" id="1974819"/>
    <lineage>
        <taxon>Bacteria</taxon>
        <taxon>Candidatus Portnoyibacteriota</taxon>
    </lineage>
</organism>
<dbReference type="PANTHER" id="PTHR13479">
    <property type="entry name" value="30S RIBOSOMAL PROTEIN S18"/>
    <property type="match status" value="1"/>
</dbReference>
<dbReference type="GO" id="GO:0022627">
    <property type="term" value="C:cytosolic small ribosomal subunit"/>
    <property type="evidence" value="ECO:0007669"/>
    <property type="project" value="TreeGrafter"/>
</dbReference>
<dbReference type="InterPro" id="IPR036870">
    <property type="entry name" value="Ribosomal_bS18_sf"/>
</dbReference>
<sequence>MIQAKKECFFCTANIKNINYKDIELLRRFTTAQARIIRRRRTGTCAKHQRALTKAVKRARYLALIPFVTQ</sequence>
<comment type="caution">
    <text evidence="6">The sequence shown here is derived from an EMBL/GenBank/DDBJ whole genome shotgun (WGS) entry which is preliminary data.</text>
</comment>
<gene>
    <name evidence="4 6" type="primary">rpsR</name>
    <name evidence="6" type="ORF">COX44_01815</name>
</gene>